<dbReference type="FunFam" id="2.40.240.10:FF:000007">
    <property type="entry name" value="Glutamine--tRNA ligase"/>
    <property type="match status" value="1"/>
</dbReference>
<dbReference type="EC" id="6.1.1.18" evidence="2"/>
<dbReference type="GO" id="GO:0006425">
    <property type="term" value="P:glutaminyl-tRNA aminoacylation"/>
    <property type="evidence" value="ECO:0007669"/>
    <property type="project" value="InterPro"/>
</dbReference>
<accession>A0A6G1HGL2</accession>
<evidence type="ECO:0000256" key="7">
    <source>
        <dbReference type="ARBA" id="ARBA00023146"/>
    </source>
</evidence>
<keyword evidence="5 9" id="KW-0067">ATP-binding</keyword>
<evidence type="ECO:0000256" key="4">
    <source>
        <dbReference type="ARBA" id="ARBA00022741"/>
    </source>
</evidence>
<evidence type="ECO:0000259" key="11">
    <source>
        <dbReference type="Pfam" id="PF00749"/>
    </source>
</evidence>
<feature type="compositionally biased region" description="Low complexity" evidence="10">
    <location>
        <begin position="37"/>
        <end position="47"/>
    </location>
</feature>
<comment type="similarity">
    <text evidence="1 9">Belongs to the class-I aminoacyl-tRNA synthetase family.</text>
</comment>
<dbReference type="FunFam" id="3.40.50.620:FF:000183">
    <property type="entry name" value="Glutaminyl-tRNA synthetase"/>
    <property type="match status" value="1"/>
</dbReference>
<feature type="domain" description="Glutamyl/glutaminyl-tRNA synthetase class Ib catalytic" evidence="11">
    <location>
        <begin position="68"/>
        <end position="406"/>
    </location>
</feature>
<sequence length="629" mass="71596">MPEPTPPEDSKGPSKRALEKERKKAEAKAKKAEMALRSKPVPSKSSEPSSVFAEGWLKRVYEEKPVSVRTRFPPEPNGFLHIGHAKAIAVNFGFAKHYNGVCFLRFDDTNPDAEKEIYFTAIKEMVHWLGFEPYKITHSSDHFDRLYNLAEDMIKKDKAYVCHCTKDEVNLQRGGRDNRGRRFACSHRERPIEESLTEFQAMRDGKYKAGEAHLRLKQSLTDPNEGNPQMWDLAAYRVIEKNHHHRTGDKWRIYPTYDFTHCLCDAFEEISHSLCTTEFYLSRTSYDWELEILDLKKPKSEEKGPMQREYGRLNVTGSILSKRRIAMLVKGATVEATGADGTITTKTIPPAVRGWDDPRLYTLVGIRRRGVPAEALLQFVSELGVTDALTTIQAARFEATIRRYLERNVPRLMLVLDPIKVIIEDLPPDHREDLNVPFDPKKPDGESRKVPLTQTLYIDRSDFREIDDPDFFRLTPGKIVGLLNVPFAIKATSFSKDSAGRVSEIKASKIEAEKPKAYIHWVSATSSKPVTARQYNTLFKCEEPNGLDWKTGGYTDDLNPESEIICKDAVIEEGLEQVMKGKEKVEGGSDELVRFQAVRTGYFAIDPEREGERVVLNQIVSLKEDAGKK</sequence>
<keyword evidence="7 9" id="KW-0030">Aminoacyl-tRNA synthetase</keyword>
<dbReference type="InterPro" id="IPR000924">
    <property type="entry name" value="Glu/Gln-tRNA-synth"/>
</dbReference>
<gene>
    <name evidence="14" type="ORF">K402DRAFT_387836</name>
</gene>
<keyword evidence="3 9" id="KW-0436">Ligase</keyword>
<keyword evidence="6 9" id="KW-0648">Protein biosynthesis</keyword>
<evidence type="ECO:0000256" key="3">
    <source>
        <dbReference type="ARBA" id="ARBA00022598"/>
    </source>
</evidence>
<evidence type="ECO:0000259" key="13">
    <source>
        <dbReference type="Pfam" id="PF20974"/>
    </source>
</evidence>
<dbReference type="OrthoDB" id="10250478at2759"/>
<dbReference type="GO" id="GO:0004819">
    <property type="term" value="F:glutamine-tRNA ligase activity"/>
    <property type="evidence" value="ECO:0007669"/>
    <property type="project" value="UniProtKB-EC"/>
</dbReference>
<evidence type="ECO:0000256" key="8">
    <source>
        <dbReference type="ARBA" id="ARBA00048270"/>
    </source>
</evidence>
<organism evidence="14 15">
    <name type="scientific">Aulographum hederae CBS 113979</name>
    <dbReference type="NCBI Taxonomy" id="1176131"/>
    <lineage>
        <taxon>Eukaryota</taxon>
        <taxon>Fungi</taxon>
        <taxon>Dikarya</taxon>
        <taxon>Ascomycota</taxon>
        <taxon>Pezizomycotina</taxon>
        <taxon>Dothideomycetes</taxon>
        <taxon>Pleosporomycetidae</taxon>
        <taxon>Aulographales</taxon>
        <taxon>Aulographaceae</taxon>
    </lineage>
</organism>
<name>A0A6G1HGL2_9PEZI</name>
<feature type="compositionally biased region" description="Basic and acidic residues" evidence="10">
    <location>
        <begin position="8"/>
        <end position="36"/>
    </location>
</feature>
<evidence type="ECO:0000256" key="5">
    <source>
        <dbReference type="ARBA" id="ARBA00022840"/>
    </source>
</evidence>
<feature type="region of interest" description="Disordered" evidence="10">
    <location>
        <begin position="1"/>
        <end position="47"/>
    </location>
</feature>
<dbReference type="Pfam" id="PF00749">
    <property type="entry name" value="tRNA-synt_1c"/>
    <property type="match status" value="1"/>
</dbReference>
<dbReference type="GO" id="GO:0005829">
    <property type="term" value="C:cytosol"/>
    <property type="evidence" value="ECO:0007669"/>
    <property type="project" value="TreeGrafter"/>
</dbReference>
<evidence type="ECO:0000256" key="10">
    <source>
        <dbReference type="SAM" id="MobiDB-lite"/>
    </source>
</evidence>
<dbReference type="InterPro" id="IPR020058">
    <property type="entry name" value="Glu/Gln-tRNA-synth_Ib_cat-dom"/>
</dbReference>
<evidence type="ECO:0000313" key="14">
    <source>
        <dbReference type="EMBL" id="KAF1992172.1"/>
    </source>
</evidence>
<dbReference type="Proteomes" id="UP000800041">
    <property type="component" value="Unassembled WGS sequence"/>
</dbReference>
<protein>
    <recommendedName>
        <fullName evidence="2">glutamine--tRNA ligase</fullName>
        <ecNumber evidence="2">6.1.1.18</ecNumber>
    </recommendedName>
</protein>
<feature type="domain" description="tRNA synthetases class I (E and Q) anti-codon binding" evidence="13">
    <location>
        <begin position="519"/>
        <end position="606"/>
    </location>
</feature>
<dbReference type="InterPro" id="IPR014729">
    <property type="entry name" value="Rossmann-like_a/b/a_fold"/>
</dbReference>
<evidence type="ECO:0000313" key="15">
    <source>
        <dbReference type="Proteomes" id="UP000800041"/>
    </source>
</evidence>
<evidence type="ECO:0000259" key="12">
    <source>
        <dbReference type="Pfam" id="PF03950"/>
    </source>
</evidence>
<dbReference type="SUPFAM" id="SSF50715">
    <property type="entry name" value="Ribosomal protein L25-like"/>
    <property type="match status" value="1"/>
</dbReference>
<evidence type="ECO:0000256" key="1">
    <source>
        <dbReference type="ARBA" id="ARBA00005594"/>
    </source>
</evidence>
<dbReference type="Pfam" id="PF03950">
    <property type="entry name" value="tRNA-synt_1c_C"/>
    <property type="match status" value="1"/>
</dbReference>
<dbReference type="GO" id="GO:0005524">
    <property type="term" value="F:ATP binding"/>
    <property type="evidence" value="ECO:0007669"/>
    <property type="project" value="UniProtKB-KW"/>
</dbReference>
<dbReference type="Pfam" id="PF20974">
    <property type="entry name" value="tRNA-synt_1c_C2"/>
    <property type="match status" value="1"/>
</dbReference>
<dbReference type="AlphaFoldDB" id="A0A6G1HGL2"/>
<evidence type="ECO:0000256" key="2">
    <source>
        <dbReference type="ARBA" id="ARBA00012836"/>
    </source>
</evidence>
<dbReference type="SUPFAM" id="SSF52374">
    <property type="entry name" value="Nucleotidylyl transferase"/>
    <property type="match status" value="1"/>
</dbReference>
<proteinExistence type="inferred from homology"/>
<dbReference type="InterPro" id="IPR011035">
    <property type="entry name" value="Ribosomal_bL25/Gln-tRNA_synth"/>
</dbReference>
<dbReference type="InterPro" id="IPR050132">
    <property type="entry name" value="Gln/Glu-tRNA_Ligase"/>
</dbReference>
<keyword evidence="15" id="KW-1185">Reference proteome</keyword>
<dbReference type="InterPro" id="IPR004514">
    <property type="entry name" value="Gln-tRNA-synth"/>
</dbReference>
<dbReference type="PROSITE" id="PS00178">
    <property type="entry name" value="AA_TRNA_LIGASE_I"/>
    <property type="match status" value="1"/>
</dbReference>
<dbReference type="Gene3D" id="2.40.240.10">
    <property type="entry name" value="Ribosomal Protein L25, Chain P"/>
    <property type="match status" value="2"/>
</dbReference>
<dbReference type="InterPro" id="IPR020059">
    <property type="entry name" value="Glu/Gln-tRNA-synth_Ib_codon-bd"/>
</dbReference>
<evidence type="ECO:0000256" key="6">
    <source>
        <dbReference type="ARBA" id="ARBA00022917"/>
    </source>
</evidence>
<dbReference type="NCBIfam" id="TIGR00440">
    <property type="entry name" value="glnS"/>
    <property type="match status" value="1"/>
</dbReference>
<dbReference type="EMBL" id="ML977137">
    <property type="protein sequence ID" value="KAF1992172.1"/>
    <property type="molecule type" value="Genomic_DNA"/>
</dbReference>
<comment type="catalytic activity">
    <reaction evidence="8">
        <text>tRNA(Gln) + L-glutamine + ATP = L-glutaminyl-tRNA(Gln) + AMP + diphosphate</text>
        <dbReference type="Rhea" id="RHEA:20121"/>
        <dbReference type="Rhea" id="RHEA-COMP:9662"/>
        <dbReference type="Rhea" id="RHEA-COMP:9681"/>
        <dbReference type="ChEBI" id="CHEBI:30616"/>
        <dbReference type="ChEBI" id="CHEBI:33019"/>
        <dbReference type="ChEBI" id="CHEBI:58359"/>
        <dbReference type="ChEBI" id="CHEBI:78442"/>
        <dbReference type="ChEBI" id="CHEBI:78521"/>
        <dbReference type="ChEBI" id="CHEBI:456215"/>
        <dbReference type="EC" id="6.1.1.18"/>
    </reaction>
</comment>
<feature type="domain" description="Glutamyl/glutaminyl-tRNA synthetase class Ib anti-codon binding" evidence="12">
    <location>
        <begin position="410"/>
        <end position="507"/>
    </location>
</feature>
<dbReference type="PRINTS" id="PR00987">
    <property type="entry name" value="TRNASYNTHGLU"/>
</dbReference>
<dbReference type="InterPro" id="IPR020056">
    <property type="entry name" value="Rbsml_bL25/Gln-tRNA_synth_N"/>
</dbReference>
<dbReference type="Gene3D" id="3.40.50.620">
    <property type="entry name" value="HUPs"/>
    <property type="match status" value="1"/>
</dbReference>
<dbReference type="PANTHER" id="PTHR43097:SF4">
    <property type="entry name" value="GLUTAMINE--TRNA LIGASE"/>
    <property type="match status" value="1"/>
</dbReference>
<reference evidence="14" key="1">
    <citation type="journal article" date="2020" name="Stud. Mycol.">
        <title>101 Dothideomycetes genomes: a test case for predicting lifestyles and emergence of pathogens.</title>
        <authorList>
            <person name="Haridas S."/>
            <person name="Albert R."/>
            <person name="Binder M."/>
            <person name="Bloem J."/>
            <person name="Labutti K."/>
            <person name="Salamov A."/>
            <person name="Andreopoulos B."/>
            <person name="Baker S."/>
            <person name="Barry K."/>
            <person name="Bills G."/>
            <person name="Bluhm B."/>
            <person name="Cannon C."/>
            <person name="Castanera R."/>
            <person name="Culley D."/>
            <person name="Daum C."/>
            <person name="Ezra D."/>
            <person name="Gonzalez J."/>
            <person name="Henrissat B."/>
            <person name="Kuo A."/>
            <person name="Liang C."/>
            <person name="Lipzen A."/>
            <person name="Lutzoni F."/>
            <person name="Magnuson J."/>
            <person name="Mondo S."/>
            <person name="Nolan M."/>
            <person name="Ohm R."/>
            <person name="Pangilinan J."/>
            <person name="Park H.-J."/>
            <person name="Ramirez L."/>
            <person name="Alfaro M."/>
            <person name="Sun H."/>
            <person name="Tritt A."/>
            <person name="Yoshinaga Y."/>
            <person name="Zwiers L.-H."/>
            <person name="Turgeon B."/>
            <person name="Goodwin S."/>
            <person name="Spatafora J."/>
            <person name="Crous P."/>
            <person name="Grigoriev I."/>
        </authorList>
    </citation>
    <scope>NUCLEOTIDE SEQUENCE</scope>
    <source>
        <strain evidence="14">CBS 113979</strain>
    </source>
</reference>
<evidence type="ECO:0000256" key="9">
    <source>
        <dbReference type="RuleBase" id="RU363037"/>
    </source>
</evidence>
<dbReference type="PANTHER" id="PTHR43097">
    <property type="entry name" value="GLUTAMINE-TRNA LIGASE"/>
    <property type="match status" value="1"/>
</dbReference>
<keyword evidence="4 9" id="KW-0547">Nucleotide-binding</keyword>
<dbReference type="InterPro" id="IPR001412">
    <property type="entry name" value="aa-tRNA-synth_I_CS"/>
</dbReference>
<dbReference type="InterPro" id="IPR049437">
    <property type="entry name" value="tRNA-synt_1c_C2"/>
</dbReference>